<sequence length="55" mass="6426">MGSEAAINRKEQILKNACQTLESEIYHRIDLFRDKARSQLDREGFEAARFELAKK</sequence>
<organism evidence="1 2">
    <name type="scientific">Desulfonema magnum</name>
    <dbReference type="NCBI Taxonomy" id="45655"/>
    <lineage>
        <taxon>Bacteria</taxon>
        <taxon>Pseudomonadati</taxon>
        <taxon>Thermodesulfobacteriota</taxon>
        <taxon>Desulfobacteria</taxon>
        <taxon>Desulfobacterales</taxon>
        <taxon>Desulfococcaceae</taxon>
        <taxon>Desulfonema</taxon>
    </lineage>
</organism>
<accession>A0A975GRH8</accession>
<dbReference type="AlphaFoldDB" id="A0A975GRH8"/>
<reference evidence="1" key="1">
    <citation type="journal article" date="2021" name="Microb. Physiol.">
        <title>Proteogenomic Insights into the Physiology of Marine, Sulfate-Reducing, Filamentous Desulfonema limicola and Desulfonema magnum.</title>
        <authorList>
            <person name="Schnaars V."/>
            <person name="Wohlbrand L."/>
            <person name="Scheve S."/>
            <person name="Hinrichs C."/>
            <person name="Reinhardt R."/>
            <person name="Rabus R."/>
        </authorList>
    </citation>
    <scope>NUCLEOTIDE SEQUENCE</scope>
    <source>
        <strain evidence="1">4be13</strain>
    </source>
</reference>
<dbReference type="EMBL" id="CP061800">
    <property type="protein sequence ID" value="QTA91019.1"/>
    <property type="molecule type" value="Genomic_DNA"/>
</dbReference>
<keyword evidence="2" id="KW-1185">Reference proteome</keyword>
<dbReference type="KEGG" id="dmm:dnm_070830"/>
<dbReference type="Proteomes" id="UP000663722">
    <property type="component" value="Chromosome"/>
</dbReference>
<evidence type="ECO:0000313" key="2">
    <source>
        <dbReference type="Proteomes" id="UP000663722"/>
    </source>
</evidence>
<evidence type="ECO:0000313" key="1">
    <source>
        <dbReference type="EMBL" id="QTA91019.1"/>
    </source>
</evidence>
<proteinExistence type="predicted"/>
<protein>
    <submittedName>
        <fullName evidence="1">Uncharacterized protein</fullName>
    </submittedName>
</protein>
<name>A0A975GRH8_9BACT</name>
<gene>
    <name evidence="1" type="ORF">dnm_070830</name>
</gene>